<evidence type="ECO:0000313" key="3">
    <source>
        <dbReference type="Proteomes" id="UP000287651"/>
    </source>
</evidence>
<sequence length="237" mass="26044">MLRRPLPTLAVVNIAEPDDSVVQEEHEEERKPRAPKRAAHQFRWRGSFPVRNQKGAVEPDSHSDVAEVSRETWVGRQRSTASGCSNRLKTTFFKSACSASLVASVALLDDCCLCTHGLLCTLRLSLRFQSHELVGPSKGLELTTAASIEIPKSSSPLLAGVHYYLCYDDNLKLSDTVLKLPVLIPLAKSVSIVRCVEPSPSVSESLDLILDGAQKFVALIGSISRKMLTIVDFYWPA</sequence>
<accession>A0A426YLQ5</accession>
<evidence type="ECO:0000256" key="1">
    <source>
        <dbReference type="SAM" id="MobiDB-lite"/>
    </source>
</evidence>
<name>A0A426YLQ5_ENSVE</name>
<feature type="compositionally biased region" description="Acidic residues" evidence="1">
    <location>
        <begin position="17"/>
        <end position="27"/>
    </location>
</feature>
<comment type="caution">
    <text evidence="2">The sequence shown here is derived from an EMBL/GenBank/DDBJ whole genome shotgun (WGS) entry which is preliminary data.</text>
</comment>
<evidence type="ECO:0000313" key="2">
    <source>
        <dbReference type="EMBL" id="RRT52656.1"/>
    </source>
</evidence>
<reference evidence="2 3" key="1">
    <citation type="journal article" date="2014" name="Agronomy (Basel)">
        <title>A Draft Genome Sequence for Ensete ventricosum, the Drought-Tolerant Tree Against Hunger.</title>
        <authorList>
            <person name="Harrison J."/>
            <person name="Moore K.A."/>
            <person name="Paszkiewicz K."/>
            <person name="Jones T."/>
            <person name="Grant M."/>
            <person name="Ambacheew D."/>
            <person name="Muzemil S."/>
            <person name="Studholme D.J."/>
        </authorList>
    </citation>
    <scope>NUCLEOTIDE SEQUENCE [LARGE SCALE GENOMIC DNA]</scope>
</reference>
<gene>
    <name evidence="2" type="ORF">B296_00023927</name>
</gene>
<protein>
    <submittedName>
        <fullName evidence="2">Uncharacterized protein</fullName>
    </submittedName>
</protein>
<dbReference type="Proteomes" id="UP000287651">
    <property type="component" value="Unassembled WGS sequence"/>
</dbReference>
<feature type="region of interest" description="Disordered" evidence="1">
    <location>
        <begin position="17"/>
        <end position="38"/>
    </location>
</feature>
<proteinExistence type="predicted"/>
<organism evidence="2 3">
    <name type="scientific">Ensete ventricosum</name>
    <name type="common">Abyssinian banana</name>
    <name type="synonym">Musa ensete</name>
    <dbReference type="NCBI Taxonomy" id="4639"/>
    <lineage>
        <taxon>Eukaryota</taxon>
        <taxon>Viridiplantae</taxon>
        <taxon>Streptophyta</taxon>
        <taxon>Embryophyta</taxon>
        <taxon>Tracheophyta</taxon>
        <taxon>Spermatophyta</taxon>
        <taxon>Magnoliopsida</taxon>
        <taxon>Liliopsida</taxon>
        <taxon>Zingiberales</taxon>
        <taxon>Musaceae</taxon>
        <taxon>Ensete</taxon>
    </lineage>
</organism>
<dbReference type="EMBL" id="AMZH03011552">
    <property type="protein sequence ID" value="RRT52656.1"/>
    <property type="molecule type" value="Genomic_DNA"/>
</dbReference>
<dbReference type="AlphaFoldDB" id="A0A426YLQ5"/>